<gene>
    <name evidence="2" type="ORF">P7154_28</name>
</gene>
<evidence type="ECO:0000256" key="1">
    <source>
        <dbReference type="SAM" id="MobiDB-lite"/>
    </source>
</evidence>
<dbReference type="EMBL" id="KY705267">
    <property type="protein sequence ID" value="ARU13738.1"/>
    <property type="molecule type" value="Genomic_DNA"/>
</dbReference>
<evidence type="ECO:0008006" key="4">
    <source>
        <dbReference type="Google" id="ProtNLM"/>
    </source>
</evidence>
<organism evidence="2 3">
    <name type="scientific">Streptococcus phage P7154</name>
    <dbReference type="NCBI Taxonomy" id="1971426"/>
    <lineage>
        <taxon>Viruses</taxon>
        <taxon>Duplodnaviria</taxon>
        <taxon>Heunggongvirae</taxon>
        <taxon>Uroviricota</taxon>
        <taxon>Caudoviricetes</taxon>
        <taxon>Aliceevansviridae</taxon>
        <taxon>Moineauvirus</taxon>
        <taxon>Moineauvirus P7154</taxon>
    </lineage>
</organism>
<name>A0A286QPW5_9CAUD</name>
<keyword evidence="3" id="KW-1185">Reference proteome</keyword>
<feature type="compositionally biased region" description="Basic and acidic residues" evidence="1">
    <location>
        <begin position="25"/>
        <end position="36"/>
    </location>
</feature>
<feature type="region of interest" description="Disordered" evidence="1">
    <location>
        <begin position="25"/>
        <end position="46"/>
    </location>
</feature>
<dbReference type="Proteomes" id="UP000221757">
    <property type="component" value="Segment"/>
</dbReference>
<accession>A0A286QPW5</accession>
<reference evidence="2 3" key="1">
    <citation type="journal article" date="2017" name="Front. Microbiol.">
        <title>Global Survey and Genome Exploration of Bacteriophages Infecting the Lactic Acid Bacterium Streptococcus thermophilus.</title>
        <authorList>
            <person name="McDonnell B."/>
            <person name="Mahony J."/>
            <person name="Hanemaaijer L."/>
            <person name="Neve H."/>
            <person name="Noben J.-P."/>
            <person name="Lugli G.A."/>
            <person name="Ventura M."/>
            <person name="Kouwen T.R."/>
            <person name="van Sinderen D."/>
        </authorList>
    </citation>
    <scope>NUCLEOTIDE SEQUENCE [LARGE SCALE GENOMIC DNA]</scope>
</reference>
<evidence type="ECO:0000313" key="2">
    <source>
        <dbReference type="EMBL" id="ARU13738.1"/>
    </source>
</evidence>
<proteinExistence type="predicted"/>
<evidence type="ECO:0000313" key="3">
    <source>
        <dbReference type="Proteomes" id="UP000221757"/>
    </source>
</evidence>
<protein>
    <recommendedName>
        <fullName evidence="4">Phage protein</fullName>
    </recommendedName>
</protein>
<sequence length="46" mass="5499">MKKLFNWIWSKKQTETEVPKWTFEKNGSESSRDRYNKAHGLGKTLI</sequence>